<sequence length="322" mass="35997">MLYNMEINQHILERYFAGTASAEEQAQVELYLQQTSTPGLDHFLLQTWHKANPETPVVPIHNKQPKKAWFYGAAAAAVTAIVGMFAWHAQKELPQQPLAQAFDTLYNAQPNVKTVIMPDGSKVWLNRHATLVYATNYNEQKRELWLQGEAYFEVAQNSQLPFKVHAGGVITTALGTSFNIATGNKADGSVQISLLSGKVGISLMDSSSHNYLRVLAPGEMLSFKQGSLLAHATQFNEEEVMDWKNGKLLFEKNTLADVLAKLQGRYGVNIQLNDESLIHRKVSGKFSSSVSLEHVLKSLQFVHQFNYQRTTNGTYIITSIKK</sequence>
<keyword evidence="1" id="KW-0472">Membrane</keyword>
<feature type="domain" description="Protein FecR C-terminal" evidence="3">
    <location>
        <begin position="247"/>
        <end position="317"/>
    </location>
</feature>
<feature type="transmembrane region" description="Helical" evidence="1">
    <location>
        <begin position="68"/>
        <end position="87"/>
    </location>
</feature>
<dbReference type="Proteomes" id="UP000249547">
    <property type="component" value="Unassembled WGS sequence"/>
</dbReference>
<dbReference type="Pfam" id="PF04773">
    <property type="entry name" value="FecR"/>
    <property type="match status" value="1"/>
</dbReference>
<proteinExistence type="predicted"/>
<keyword evidence="5" id="KW-1185">Reference proteome</keyword>
<dbReference type="PANTHER" id="PTHR30273:SF2">
    <property type="entry name" value="PROTEIN FECR"/>
    <property type="match status" value="1"/>
</dbReference>
<dbReference type="Pfam" id="PF16344">
    <property type="entry name" value="FecR_C"/>
    <property type="match status" value="1"/>
</dbReference>
<dbReference type="EMBL" id="QLLL01000009">
    <property type="protein sequence ID" value="RAI99692.1"/>
    <property type="molecule type" value="Genomic_DNA"/>
</dbReference>
<gene>
    <name evidence="4" type="ORF">LX64_04237</name>
</gene>
<evidence type="ECO:0000313" key="4">
    <source>
        <dbReference type="EMBL" id="RAI99692.1"/>
    </source>
</evidence>
<name>A0A327Q8V3_9BACT</name>
<dbReference type="AlphaFoldDB" id="A0A327Q8V3"/>
<evidence type="ECO:0000259" key="2">
    <source>
        <dbReference type="Pfam" id="PF04773"/>
    </source>
</evidence>
<reference evidence="4 5" key="1">
    <citation type="submission" date="2018-06" db="EMBL/GenBank/DDBJ databases">
        <title>Genomic Encyclopedia of Archaeal and Bacterial Type Strains, Phase II (KMG-II): from individual species to whole genera.</title>
        <authorList>
            <person name="Goeker M."/>
        </authorList>
    </citation>
    <scope>NUCLEOTIDE SEQUENCE [LARGE SCALE GENOMIC DNA]</scope>
    <source>
        <strain evidence="4 5">DSM 23857</strain>
    </source>
</reference>
<evidence type="ECO:0000256" key="1">
    <source>
        <dbReference type="SAM" id="Phobius"/>
    </source>
</evidence>
<dbReference type="InterPro" id="IPR006860">
    <property type="entry name" value="FecR"/>
</dbReference>
<dbReference type="GO" id="GO:0016989">
    <property type="term" value="F:sigma factor antagonist activity"/>
    <property type="evidence" value="ECO:0007669"/>
    <property type="project" value="TreeGrafter"/>
</dbReference>
<dbReference type="Gene3D" id="3.55.50.30">
    <property type="match status" value="1"/>
</dbReference>
<organism evidence="4 5">
    <name type="scientific">Chitinophaga skermanii</name>
    <dbReference type="NCBI Taxonomy" id="331697"/>
    <lineage>
        <taxon>Bacteria</taxon>
        <taxon>Pseudomonadati</taxon>
        <taxon>Bacteroidota</taxon>
        <taxon>Chitinophagia</taxon>
        <taxon>Chitinophagales</taxon>
        <taxon>Chitinophagaceae</taxon>
        <taxon>Chitinophaga</taxon>
    </lineage>
</organism>
<dbReference type="PANTHER" id="PTHR30273">
    <property type="entry name" value="PERIPLASMIC SIGNAL SENSOR AND SIGMA FACTOR ACTIVATOR FECR-RELATED"/>
    <property type="match status" value="1"/>
</dbReference>
<keyword evidence="1" id="KW-1133">Transmembrane helix</keyword>
<dbReference type="PIRSF" id="PIRSF018266">
    <property type="entry name" value="FecR"/>
    <property type="match status" value="1"/>
</dbReference>
<comment type="caution">
    <text evidence="4">The sequence shown here is derived from an EMBL/GenBank/DDBJ whole genome shotgun (WGS) entry which is preliminary data.</text>
</comment>
<dbReference type="InterPro" id="IPR032508">
    <property type="entry name" value="FecR_C"/>
</dbReference>
<evidence type="ECO:0000313" key="5">
    <source>
        <dbReference type="Proteomes" id="UP000249547"/>
    </source>
</evidence>
<dbReference type="Gene3D" id="2.60.120.1440">
    <property type="match status" value="1"/>
</dbReference>
<dbReference type="InterPro" id="IPR012373">
    <property type="entry name" value="Ferrdict_sens_TM"/>
</dbReference>
<keyword evidence="1" id="KW-0812">Transmembrane</keyword>
<protein>
    <submittedName>
        <fullName evidence="4">FecR family protein</fullName>
    </submittedName>
</protein>
<feature type="domain" description="FecR protein" evidence="2">
    <location>
        <begin position="113"/>
        <end position="199"/>
    </location>
</feature>
<accession>A0A327Q8V3</accession>
<evidence type="ECO:0000259" key="3">
    <source>
        <dbReference type="Pfam" id="PF16344"/>
    </source>
</evidence>